<dbReference type="EMBL" id="JBBUTH010000011">
    <property type="protein sequence ID" value="MEK8053227.1"/>
    <property type="molecule type" value="Genomic_DNA"/>
</dbReference>
<dbReference type="EC" id="4.3.1.19" evidence="5"/>
<dbReference type="RefSeq" id="WP_341412969.1">
    <property type="nucleotide sequence ID" value="NZ_JBBUTH010000011.1"/>
</dbReference>
<comment type="cofactor">
    <cofactor evidence="1">
        <name>pyridoxal 5'-phosphate</name>
        <dbReference type="ChEBI" id="CHEBI:597326"/>
    </cofactor>
</comment>
<evidence type="ECO:0000256" key="3">
    <source>
        <dbReference type="ARBA" id="ARBA00023239"/>
    </source>
</evidence>
<dbReference type="PANTHER" id="PTHR48078">
    <property type="entry name" value="THREONINE DEHYDRATASE, MITOCHONDRIAL-RELATED"/>
    <property type="match status" value="1"/>
</dbReference>
<dbReference type="Proteomes" id="UP001365405">
    <property type="component" value="Unassembled WGS sequence"/>
</dbReference>
<sequence length="330" mass="33882">MSLPGLPELRAAQALVRAAVPPTPQHRWPLLEQALAAAPGDGTALWVKHENHTPVGAFKVRGGVVYLHHLMQAAQAPAGLVSATRGNHGQSIARAAAAYGLPVTIVVPRGNSREKNAAMRALGAELIEHGEDFQAAREHAQALAAARGWVMVPSFHQHLVAGVASYALELFDAVPGLQRVYVPIGLGSGAAGLIAARDALGLDCEIVGVVSTGAPAYALSLAAGQPVSHAVSTVLADGMACRTPEPAALPLLAAGLARIVQVSDAKVAEAMRQLFEATHQVAEGAGAAAWAAALAEREQLAGRCTAVILSGGNVDREVYQAVLACQTPSS</sequence>
<dbReference type="Pfam" id="PF00291">
    <property type="entry name" value="PALP"/>
    <property type="match status" value="1"/>
</dbReference>
<keyword evidence="3 5" id="KW-0456">Lyase</keyword>
<evidence type="ECO:0000313" key="6">
    <source>
        <dbReference type="Proteomes" id="UP001365405"/>
    </source>
</evidence>
<evidence type="ECO:0000259" key="4">
    <source>
        <dbReference type="Pfam" id="PF00291"/>
    </source>
</evidence>
<dbReference type="PANTHER" id="PTHR48078:SF7">
    <property type="entry name" value="BLL6502 PROTEIN"/>
    <property type="match status" value="1"/>
</dbReference>
<dbReference type="InterPro" id="IPR050147">
    <property type="entry name" value="Ser/Thr_Dehydratase"/>
</dbReference>
<accession>A0ABU9CRI0</accession>
<keyword evidence="6" id="KW-1185">Reference proteome</keyword>
<protein>
    <submittedName>
        <fullName evidence="5">Threonine dehydratase</fullName>
        <ecNumber evidence="5">4.3.1.19</ecNumber>
    </submittedName>
</protein>
<dbReference type="GO" id="GO:0004794">
    <property type="term" value="F:threonine deaminase activity"/>
    <property type="evidence" value="ECO:0007669"/>
    <property type="project" value="UniProtKB-EC"/>
</dbReference>
<name>A0ABU9CRI0_9BURK</name>
<reference evidence="5 6" key="1">
    <citation type="submission" date="2024-04" db="EMBL/GenBank/DDBJ databases">
        <title>Novel species of the genus Ideonella isolated from streams.</title>
        <authorList>
            <person name="Lu H."/>
        </authorList>
    </citation>
    <scope>NUCLEOTIDE SEQUENCE [LARGE SCALE GENOMIC DNA]</scope>
    <source>
        <strain evidence="5 6">DXS22W</strain>
    </source>
</reference>
<dbReference type="SUPFAM" id="SSF53686">
    <property type="entry name" value="Tryptophan synthase beta subunit-like PLP-dependent enzymes"/>
    <property type="match status" value="1"/>
</dbReference>
<dbReference type="InterPro" id="IPR036052">
    <property type="entry name" value="TrpB-like_PALP_sf"/>
</dbReference>
<proteinExistence type="predicted"/>
<feature type="domain" description="Tryptophan synthase beta chain-like PALP" evidence="4">
    <location>
        <begin position="22"/>
        <end position="311"/>
    </location>
</feature>
<dbReference type="InterPro" id="IPR001926">
    <property type="entry name" value="TrpB-like_PALP"/>
</dbReference>
<comment type="caution">
    <text evidence="5">The sequence shown here is derived from an EMBL/GenBank/DDBJ whole genome shotgun (WGS) entry which is preliminary data.</text>
</comment>
<dbReference type="NCBIfam" id="NF004771">
    <property type="entry name" value="PRK06110.1"/>
    <property type="match status" value="1"/>
</dbReference>
<dbReference type="Gene3D" id="3.40.50.1100">
    <property type="match status" value="2"/>
</dbReference>
<evidence type="ECO:0000256" key="1">
    <source>
        <dbReference type="ARBA" id="ARBA00001933"/>
    </source>
</evidence>
<gene>
    <name evidence="5" type="ORF">AACH10_23430</name>
</gene>
<evidence type="ECO:0000313" key="5">
    <source>
        <dbReference type="EMBL" id="MEK8053227.1"/>
    </source>
</evidence>
<organism evidence="5 6">
    <name type="scientific">Pseudaquabacterium inlustre</name>
    <dbReference type="NCBI Taxonomy" id="2984192"/>
    <lineage>
        <taxon>Bacteria</taxon>
        <taxon>Pseudomonadati</taxon>
        <taxon>Pseudomonadota</taxon>
        <taxon>Betaproteobacteria</taxon>
        <taxon>Burkholderiales</taxon>
        <taxon>Sphaerotilaceae</taxon>
        <taxon>Pseudaquabacterium</taxon>
    </lineage>
</organism>
<evidence type="ECO:0000256" key="2">
    <source>
        <dbReference type="ARBA" id="ARBA00022898"/>
    </source>
</evidence>
<keyword evidence="2" id="KW-0663">Pyridoxal phosphate</keyword>